<sequence length="161" mass="17905">MEYEIVPYTEADVDAMIEIWNEVVNDGVAFPQLDELNHKTGVEFFGKQDFVGVAKVNGEVAGLYILHPNNVGRCGHHANASYAVSSKMRGIKIGEGLVKHSLKTARELGYRILIFNAVVKGNDRAIQLYTKLGFQRVGVIPGGFLLKSGVYQDIYVYYHVL</sequence>
<keyword evidence="2" id="KW-0808">Transferase</keyword>
<proteinExistence type="predicted"/>
<dbReference type="SUPFAM" id="SSF55729">
    <property type="entry name" value="Acyl-CoA N-acyltransferases (Nat)"/>
    <property type="match status" value="1"/>
</dbReference>
<evidence type="ECO:0000313" key="2">
    <source>
        <dbReference type="EMBL" id="ERJ93794.1"/>
    </source>
</evidence>
<dbReference type="Gene3D" id="3.40.630.30">
    <property type="match status" value="1"/>
</dbReference>
<reference evidence="2 3" key="1">
    <citation type="submission" date="2013-07" db="EMBL/GenBank/DDBJ databases">
        <authorList>
            <person name="Weinstock G."/>
            <person name="Sodergren E."/>
            <person name="Wylie T."/>
            <person name="Fulton L."/>
            <person name="Fulton R."/>
            <person name="Fronick C."/>
            <person name="O'Laughlin M."/>
            <person name="Godfrey J."/>
            <person name="Miner T."/>
            <person name="Herter B."/>
            <person name="Appelbaum E."/>
            <person name="Cordes M."/>
            <person name="Lek S."/>
            <person name="Wollam A."/>
            <person name="Pepin K.H."/>
            <person name="Palsikar V.B."/>
            <person name="Mitreva M."/>
            <person name="Wilson R.K."/>
        </authorList>
    </citation>
    <scope>NUCLEOTIDE SEQUENCE [LARGE SCALE GENOMIC DNA]</scope>
    <source>
        <strain evidence="2 3">ATCC 27760</strain>
    </source>
</reference>
<dbReference type="EMBL" id="AWVF01000272">
    <property type="protein sequence ID" value="ERJ93794.1"/>
    <property type="molecule type" value="Genomic_DNA"/>
</dbReference>
<organism evidence="2 3">
    <name type="scientific">Ruminococcus callidus ATCC 27760</name>
    <dbReference type="NCBI Taxonomy" id="411473"/>
    <lineage>
        <taxon>Bacteria</taxon>
        <taxon>Bacillati</taxon>
        <taxon>Bacillota</taxon>
        <taxon>Clostridia</taxon>
        <taxon>Eubacteriales</taxon>
        <taxon>Oscillospiraceae</taxon>
        <taxon>Ruminococcus</taxon>
    </lineage>
</organism>
<dbReference type="Proteomes" id="UP000016662">
    <property type="component" value="Unassembled WGS sequence"/>
</dbReference>
<dbReference type="PANTHER" id="PTHR43138">
    <property type="entry name" value="ACETYLTRANSFERASE, GNAT FAMILY"/>
    <property type="match status" value="1"/>
</dbReference>
<dbReference type="GeneID" id="93693124"/>
<dbReference type="Pfam" id="PF00583">
    <property type="entry name" value="Acetyltransf_1"/>
    <property type="match status" value="1"/>
</dbReference>
<dbReference type="PANTHER" id="PTHR43138:SF1">
    <property type="entry name" value="N-ACETYLTRANSFERASE ACA1"/>
    <property type="match status" value="1"/>
</dbReference>
<dbReference type="OrthoDB" id="9802340at2"/>
<dbReference type="InterPro" id="IPR000182">
    <property type="entry name" value="GNAT_dom"/>
</dbReference>
<feature type="domain" description="N-acetyltransferase" evidence="1">
    <location>
        <begin position="3"/>
        <end position="157"/>
    </location>
</feature>
<dbReference type="STRING" id="411473.RUMCAL_02157"/>
<evidence type="ECO:0000313" key="3">
    <source>
        <dbReference type="Proteomes" id="UP000016662"/>
    </source>
</evidence>
<keyword evidence="3" id="KW-1185">Reference proteome</keyword>
<dbReference type="PROSITE" id="PS51186">
    <property type="entry name" value="GNAT"/>
    <property type="match status" value="1"/>
</dbReference>
<comment type="caution">
    <text evidence="2">The sequence shown here is derived from an EMBL/GenBank/DDBJ whole genome shotgun (WGS) entry which is preliminary data.</text>
</comment>
<protein>
    <submittedName>
        <fullName evidence="2">Acetyltransferase, GNAT family</fullName>
    </submittedName>
</protein>
<dbReference type="PATRIC" id="fig|411473.3.peg.1778"/>
<dbReference type="eggNOG" id="COG1247">
    <property type="taxonomic scope" value="Bacteria"/>
</dbReference>
<name>U2LWD1_9FIRM</name>
<dbReference type="InterPro" id="IPR016181">
    <property type="entry name" value="Acyl_CoA_acyltransferase"/>
</dbReference>
<dbReference type="AlphaFoldDB" id="U2LWD1"/>
<gene>
    <name evidence="2" type="ORF">RUMCAL_02157</name>
</gene>
<accession>U2LWD1</accession>
<dbReference type="InterPro" id="IPR052742">
    <property type="entry name" value="Mito_N-acetyltransferase"/>
</dbReference>
<evidence type="ECO:0000259" key="1">
    <source>
        <dbReference type="PROSITE" id="PS51186"/>
    </source>
</evidence>
<dbReference type="HOGENOM" id="CLU_013985_42_2_9"/>
<dbReference type="GO" id="GO:0016747">
    <property type="term" value="F:acyltransferase activity, transferring groups other than amino-acyl groups"/>
    <property type="evidence" value="ECO:0007669"/>
    <property type="project" value="InterPro"/>
</dbReference>
<dbReference type="RefSeq" id="WP_021683675.1">
    <property type="nucleotide sequence ID" value="NZ_KI260507.1"/>
</dbReference>